<gene>
    <name evidence="2" type="ORF">BZG09_06140</name>
</gene>
<protein>
    <recommendedName>
        <fullName evidence="1">DUF4123 domain-containing protein</fullName>
    </recommendedName>
</protein>
<accession>A0AB36K7Z1</accession>
<name>A0AB36K7Z1_9GAMM</name>
<feature type="domain" description="DUF4123" evidence="1">
    <location>
        <begin position="24"/>
        <end position="133"/>
    </location>
</feature>
<dbReference type="EMBL" id="MUEO01000011">
    <property type="protein sequence ID" value="OOE44830.1"/>
    <property type="molecule type" value="Genomic_DNA"/>
</dbReference>
<dbReference type="Proteomes" id="UP000188726">
    <property type="component" value="Unassembled WGS sequence"/>
</dbReference>
<comment type="caution">
    <text evidence="2">The sequence shown here is derived from an EMBL/GenBank/DDBJ whole genome shotgun (WGS) entry which is preliminary data.</text>
</comment>
<dbReference type="RefSeq" id="WP_077457751.1">
    <property type="nucleotide sequence ID" value="NZ_MUEN01000115.1"/>
</dbReference>
<evidence type="ECO:0000313" key="3">
    <source>
        <dbReference type="Proteomes" id="UP000188726"/>
    </source>
</evidence>
<proteinExistence type="predicted"/>
<dbReference type="AlphaFoldDB" id="A0AB36K7Z1"/>
<dbReference type="Pfam" id="PF13503">
    <property type="entry name" value="DUF4123"/>
    <property type="match status" value="1"/>
</dbReference>
<reference evidence="2 3" key="1">
    <citation type="journal article" date="2017" name="Genome Announc.">
        <title>Draft Genome Sequences of Salinivibrio proteolyticus, Salinivibrio sharmensis, Salinivibrio siamensis, Salinivibrio costicola subsp. alcaliphilus, Salinivibrio costicola subsp. vallismortis, and 29 New Isolates Belonging to the Genus Salinivibrio.</title>
        <authorList>
            <person name="Lopez-Hermoso C."/>
            <person name="de la Haba R.R."/>
            <person name="Sanchez-Porro C."/>
            <person name="Bayliss S.C."/>
            <person name="Feil E.J."/>
            <person name="Ventosa A."/>
        </authorList>
    </citation>
    <scope>NUCLEOTIDE SEQUENCE [LARGE SCALE GENOMIC DNA]</scope>
    <source>
        <strain evidence="2 3">IC202</strain>
    </source>
</reference>
<evidence type="ECO:0000313" key="2">
    <source>
        <dbReference type="EMBL" id="OOE44830.1"/>
    </source>
</evidence>
<evidence type="ECO:0000259" key="1">
    <source>
        <dbReference type="Pfam" id="PF13503"/>
    </source>
</evidence>
<dbReference type="InterPro" id="IPR025391">
    <property type="entry name" value="DUF4123"/>
</dbReference>
<organism evidence="2 3">
    <name type="scientific">Salinivibrio kushneri</name>
    <dbReference type="NCBI Taxonomy" id="1908198"/>
    <lineage>
        <taxon>Bacteria</taxon>
        <taxon>Pseudomonadati</taxon>
        <taxon>Pseudomonadota</taxon>
        <taxon>Gammaproteobacteria</taxon>
        <taxon>Vibrionales</taxon>
        <taxon>Vibrionaceae</taxon>
        <taxon>Salinivibrio</taxon>
    </lineage>
</organism>
<sequence length="296" mass="33314">MTILADSNLFDSVPDMQPQEGHRLYLMVDGGQIEDMAQQLYGLEGELDIMPVYTQPPYDQLLAVSPFIVRLTDAVWAWFTSLNQPTAGYVFASSQPGLDVAHQLQDFIQVLSPYGSKVFLKLAHSECIDALLSNDFGGFWSLMSALWLPTREGWQVYHAPESAKSVSLPYQLSDPQWSALGTVVWRNQIQSLKQHMQTYFPERLTSQSDPDQWVQTWANTAYQQGFHTGQDLTQFFNVLGFVGEQALDASVYPDISNLVLNPSARTPSQRIEQAALLAKHESEQAESHLSNQQEQL</sequence>